<keyword evidence="5" id="KW-0966">Cell projection</keyword>
<dbReference type="Gene3D" id="2.60.120.200">
    <property type="match status" value="2"/>
</dbReference>
<accession>A0ABP9SCD0</accession>
<protein>
    <recommendedName>
        <fullName evidence="10">Choice-of-anchor D domain-containing protein</fullName>
    </recommendedName>
</protein>
<dbReference type="InterPro" id="IPR013320">
    <property type="entry name" value="ConA-like_dom_sf"/>
</dbReference>
<evidence type="ECO:0000259" key="7">
    <source>
        <dbReference type="Pfam" id="PF22544"/>
    </source>
</evidence>
<reference evidence="9" key="1">
    <citation type="journal article" date="2019" name="Int. J. Syst. Evol. Microbiol.">
        <title>The Global Catalogue of Microorganisms (GCM) 10K type strain sequencing project: providing services to taxonomists for standard genome sequencing and annotation.</title>
        <authorList>
            <consortium name="The Broad Institute Genomics Platform"/>
            <consortium name="The Broad Institute Genome Sequencing Center for Infectious Disease"/>
            <person name="Wu L."/>
            <person name="Ma J."/>
        </authorList>
    </citation>
    <scope>NUCLEOTIDE SEQUENCE [LARGE SCALE GENOMIC DNA]</scope>
    <source>
        <strain evidence="9">JCM 18304</strain>
    </source>
</reference>
<dbReference type="PANTHER" id="PTHR12223">
    <property type="entry name" value="VESICULAR MANNOSE-BINDING LECTIN"/>
    <property type="match status" value="1"/>
</dbReference>
<dbReference type="InterPro" id="IPR053879">
    <property type="entry name" value="HYDIN_VesB_CFA65-like_Ig"/>
</dbReference>
<evidence type="ECO:0000256" key="5">
    <source>
        <dbReference type="ARBA" id="ARBA00023273"/>
    </source>
</evidence>
<dbReference type="SUPFAM" id="SSF49899">
    <property type="entry name" value="Concanavalin A-like lectins/glucanases"/>
    <property type="match status" value="2"/>
</dbReference>
<dbReference type="SUPFAM" id="SSF50998">
    <property type="entry name" value="Quinoprotein alcohol dehydrogenase-like"/>
    <property type="match status" value="1"/>
</dbReference>
<keyword evidence="4" id="KW-0969">Cilium</keyword>
<dbReference type="NCBIfam" id="NF012200">
    <property type="entry name" value="choice_anch_D"/>
    <property type="match status" value="3"/>
</dbReference>
<dbReference type="Pfam" id="PF22544">
    <property type="entry name" value="HYDIN_VesB_CFA65-like_Ig"/>
    <property type="match status" value="1"/>
</dbReference>
<evidence type="ECO:0000256" key="1">
    <source>
        <dbReference type="ARBA" id="ARBA00004138"/>
    </source>
</evidence>
<dbReference type="EMBL" id="BAABJQ010000020">
    <property type="protein sequence ID" value="GAA5194116.1"/>
    <property type="molecule type" value="Genomic_DNA"/>
</dbReference>
<keyword evidence="3" id="KW-0963">Cytoplasm</keyword>
<dbReference type="Proteomes" id="UP001501570">
    <property type="component" value="Unassembled WGS sequence"/>
</dbReference>
<dbReference type="InterPro" id="IPR011047">
    <property type="entry name" value="Quinoprotein_ADH-like_sf"/>
</dbReference>
<evidence type="ECO:0000256" key="4">
    <source>
        <dbReference type="ARBA" id="ARBA00023069"/>
    </source>
</evidence>
<comment type="subcellular location">
    <subcellularLocation>
        <location evidence="1">Cell projection</location>
        <location evidence="1">Cilium</location>
    </subcellularLocation>
    <subcellularLocation>
        <location evidence="2">Cytoplasm</location>
    </subcellularLocation>
</comment>
<dbReference type="InterPro" id="IPR051136">
    <property type="entry name" value="Intracellular_Lectin-GPT"/>
</dbReference>
<sequence length="1242" mass="123252">MRWGRGLLALALVAAVAGTVVQLRTAVPARADVRTAADDTLRTSWDRAEPNLTPSVVTGSNFGQLFATQLDGQLYAQPLVIGDTVVASTETDKVYGLDAVTGAVKWSDDFGPAWPASTIGCGDLVPDIGNTSTGVYDPSSGTVYLTTKVNDGPDAQHPNWYLHAVSATDGAERPGWPVQIVGSPSNDPTRPFQPYSAHQRPGLLLMGGVVYLGFGSHCGYGSYVGWVAGINTNTRAINMWADETGPSSKKAGIWQGGGGLVSDGPGRIFLTSGNGVTAPDGPGASPPGQLSESVVRLGVAADGTLSARDYFSPSNADEMDTNDQDLGAGGPMALPSQYFGTPSVPNLMVEVGKDGRVFLLNRDDLGGKGQGSFGGDKVVQRVGPFRGLWGHPAAYGGEGGWVYYVQNSGTMLAFRYGVNGNGSPTLSSAGNSAETFGYTSGSPLVTSDGTTPGTGVVWVVNVDGPTGANGRLCAYNAVPVGGHLNLLRCFPIGTGVKFSTPASSAGRVYVGTRDGRLYGFGQPVTAALNIPQTDFGGVAVGQTATATVTATAVRPVTVTGVSTSAPFSVPTPPALPVSLAAGESIQVPVTFSPTAPGSYTGALDLSFTDGTAGVLGGALQATAVRPGFAGDPPTLGFGGVVVGASKSLTASFTNTGDTGETVTGVTGPTGPFTASGLPGTGTVVGPGQTVNVSVTYTPTAAGTDTSTISVSGPDGTGTVALSGTGQVGHPELSFSPSSLNFGSVPVGLTATQTLTVKNTGNLNVTITKASPPALPFVVNTPLPEGQVLTPGDSVQIQVTFAPSAVGTFNGFYSISSDDGHGSHDIPVVGTATAPPSGSALPSVLAGGWMFNGSAAMSGSTLALTPAQPEKIGTAIYTTPLPGDGLTASFTAEIGGGTGADGLTFAMLDAARNTPQGIGAGGSALGFGGLPGVAVSLDTYRNSGDPSANFVSILSTNPTGAVERLAAATAIPALRTGTHAVKVSAAGGTLTVWIDGTQVLSQSVHLAPSILPAFTASTGGATDQHLVRNVSISSGPTMIAPPGSGWRFNGTAAMSGASLVLTPARALSAGSVLYSTPVATDGLAASFGLSMNGGTGANGATFALVNPASGGAGSLGSIGSGLGFGGLAGTAVIFSTYPQLGVDSHSFVAVVTGAAGGGLTKLGSSTAVPNLRTGTHNVLITVVGTTLDVAVDGSQILSVPVASLTPTAIVGYTAATGALTDVHTITDAQVVTGATAAGAHRGG</sequence>
<dbReference type="PANTHER" id="PTHR12223:SF19">
    <property type="entry name" value="LEGUME LECTIN DOMAIN-CONTAINING PROTEIN"/>
    <property type="match status" value="1"/>
</dbReference>
<gene>
    <name evidence="8" type="ORF">GCM10023322_57720</name>
</gene>
<dbReference type="Pfam" id="PF15780">
    <property type="entry name" value="ASH"/>
    <property type="match status" value="1"/>
</dbReference>
<dbReference type="CDD" id="cd01951">
    <property type="entry name" value="lectin_L-type"/>
    <property type="match status" value="1"/>
</dbReference>
<name>A0ABP9SCD0_9ACTN</name>
<evidence type="ECO:0008006" key="10">
    <source>
        <dbReference type="Google" id="ProtNLM"/>
    </source>
</evidence>
<keyword evidence="9" id="KW-1185">Reference proteome</keyword>
<feature type="domain" description="HYDIN/VesB/CFA65-like Ig-like" evidence="7">
    <location>
        <begin position="730"/>
        <end position="820"/>
    </location>
</feature>
<organism evidence="8 9">
    <name type="scientific">Rugosimonospora acidiphila</name>
    <dbReference type="NCBI Taxonomy" id="556531"/>
    <lineage>
        <taxon>Bacteria</taxon>
        <taxon>Bacillati</taxon>
        <taxon>Actinomycetota</taxon>
        <taxon>Actinomycetes</taxon>
        <taxon>Micromonosporales</taxon>
        <taxon>Micromonosporaceae</taxon>
        <taxon>Rugosimonospora</taxon>
    </lineage>
</organism>
<evidence type="ECO:0000313" key="8">
    <source>
        <dbReference type="EMBL" id="GAA5194116.1"/>
    </source>
</evidence>
<comment type="caution">
    <text evidence="8">The sequence shown here is derived from an EMBL/GenBank/DDBJ whole genome shotgun (WGS) entry which is preliminary data.</text>
</comment>
<evidence type="ECO:0000256" key="3">
    <source>
        <dbReference type="ARBA" id="ARBA00022490"/>
    </source>
</evidence>
<evidence type="ECO:0000259" key="6">
    <source>
        <dbReference type="Pfam" id="PF15780"/>
    </source>
</evidence>
<dbReference type="InterPro" id="IPR056573">
    <property type="entry name" value="Lectin_L-type_dom"/>
</dbReference>
<feature type="domain" description="Abnormal spindle-like microcephaly-associated protein ASH" evidence="6">
    <location>
        <begin position="628"/>
        <end position="712"/>
    </location>
</feature>
<evidence type="ECO:0000313" key="9">
    <source>
        <dbReference type="Proteomes" id="UP001501570"/>
    </source>
</evidence>
<dbReference type="InterPro" id="IPR013783">
    <property type="entry name" value="Ig-like_fold"/>
</dbReference>
<proteinExistence type="predicted"/>
<dbReference type="Gene3D" id="2.140.10.10">
    <property type="entry name" value="Quinoprotein alcohol dehydrogenase-like superfamily"/>
    <property type="match status" value="1"/>
</dbReference>
<dbReference type="Gene3D" id="2.60.40.10">
    <property type="entry name" value="Immunoglobulins"/>
    <property type="match status" value="3"/>
</dbReference>
<evidence type="ECO:0000256" key="2">
    <source>
        <dbReference type="ARBA" id="ARBA00004496"/>
    </source>
</evidence>
<dbReference type="InterPro" id="IPR031549">
    <property type="entry name" value="ASH"/>
</dbReference>